<comment type="caution">
    <text evidence="1">The sequence shown here is derived from an EMBL/GenBank/DDBJ whole genome shotgun (WGS) entry which is preliminary data.</text>
</comment>
<gene>
    <name evidence="1" type="ORF">LKD45_15680</name>
</gene>
<accession>A0AAE3AZZ4</accession>
<reference evidence="1 2" key="1">
    <citation type="submission" date="2021-10" db="EMBL/GenBank/DDBJ databases">
        <title>Anaerobic single-cell dispensing facilitates the cultivation of human gut bacteria.</title>
        <authorList>
            <person name="Afrizal A."/>
        </authorList>
    </citation>
    <scope>NUCLEOTIDE SEQUENCE [LARGE SCALE GENOMIC DNA]</scope>
    <source>
        <strain evidence="1 2">CLA-AA-H244</strain>
    </source>
</reference>
<dbReference type="EMBL" id="JAJEQF010000062">
    <property type="protein sequence ID" value="MCC2169104.1"/>
    <property type="molecule type" value="Genomic_DNA"/>
</dbReference>
<dbReference type="RefSeq" id="WP_308729119.1">
    <property type="nucleotide sequence ID" value="NZ_JAJEQF010000062.1"/>
</dbReference>
<dbReference type="Proteomes" id="UP001199355">
    <property type="component" value="Unassembled WGS sequence"/>
</dbReference>
<keyword evidence="2" id="KW-1185">Reference proteome</keyword>
<proteinExistence type="predicted"/>
<dbReference type="AlphaFoldDB" id="A0AAE3AZZ4"/>
<name>A0AAE3AZZ4_9FIRM</name>
<evidence type="ECO:0000313" key="1">
    <source>
        <dbReference type="EMBL" id="MCC2169104.1"/>
    </source>
</evidence>
<protein>
    <submittedName>
        <fullName evidence="1">Uncharacterized protein</fullName>
    </submittedName>
</protein>
<evidence type="ECO:0000313" key="2">
    <source>
        <dbReference type="Proteomes" id="UP001199355"/>
    </source>
</evidence>
<sequence length="54" mass="6102">MSFLGSYFTVASAERKENLLTSEMTLRSALQFLNVPGEVIRKADEILSEIPNRK</sequence>
<organism evidence="1 2">
    <name type="scientific">Gallintestinimicrobium propionicum</name>
    <dbReference type="NCBI Taxonomy" id="2981770"/>
    <lineage>
        <taxon>Bacteria</taxon>
        <taxon>Bacillati</taxon>
        <taxon>Bacillota</taxon>
        <taxon>Clostridia</taxon>
        <taxon>Lachnospirales</taxon>
        <taxon>Lachnospiraceae</taxon>
        <taxon>Gallintestinimicrobium</taxon>
    </lineage>
</organism>